<evidence type="ECO:0000259" key="7">
    <source>
        <dbReference type="PROSITE" id="PS50003"/>
    </source>
</evidence>
<sequence length="500" mass="54480">MGILYYYTSKSTLLPMAKRETTKKGACLVTSSVKPYEEEDLRFCFSVVSPEKSLHLQAESEMEKQEWIAAIQSVIACYLQNSPLDGKAFCDSEITLPTHSRDSVAPEEKADLVASAKSFTEYGTMSPASSGMALPASGDGCAMGGTSARHNRSATWTPESFSRFHAEDVRIKHGGEPPLEQLQHVAGNKICADCGAADPEWASTNLGILICIECSGIHRQLGVHISKVRSLKLDVRVWTDSLLQLFQQLGNEFGNSLWESGRHNLDRTESWVWCEDSDDEGEGHNSCTTSPFPNPGTTGAQFFDADEGLPKPTSSSSKDEKHRFAVEKYVNRCYLEKLDSHTADHLLWKGVAKGDVRTAYRAIIGGANVTTPNTFNDGVNLVGDMEHSMAKAMRRGVTLPDDTHSGASVLLLACKVGSVPVLELLIQNGADLDCQDAYNRRGLHYCLVHSCKDAARLLVGKGAQKDVADCHGATPMWIAQQSGDQEAIDLLQILPSAERA</sequence>
<dbReference type="PROSITE" id="PS50297">
    <property type="entry name" value="ANK_REP_REGION"/>
    <property type="match status" value="1"/>
</dbReference>
<comment type="caution">
    <text evidence="9">The sequence shown here is derived from an EMBL/GenBank/DDBJ whole genome shotgun (WGS) entry which is preliminary data.</text>
</comment>
<keyword evidence="2 5" id="KW-0863">Zinc-finger</keyword>
<dbReference type="Gene3D" id="1.10.220.150">
    <property type="entry name" value="Arf GTPase activating protein"/>
    <property type="match status" value="1"/>
</dbReference>
<evidence type="ECO:0000256" key="3">
    <source>
        <dbReference type="ARBA" id="ARBA00022833"/>
    </source>
</evidence>
<evidence type="ECO:0000313" key="9">
    <source>
        <dbReference type="EMBL" id="CAD7705320.1"/>
    </source>
</evidence>
<dbReference type="Pfam" id="PF00169">
    <property type="entry name" value="PH"/>
    <property type="match status" value="1"/>
</dbReference>
<dbReference type="InterPro" id="IPR001849">
    <property type="entry name" value="PH_domain"/>
</dbReference>
<proteinExistence type="predicted"/>
<dbReference type="InterPro" id="IPR036770">
    <property type="entry name" value="Ankyrin_rpt-contain_sf"/>
</dbReference>
<dbReference type="SMART" id="SM00105">
    <property type="entry name" value="ArfGap"/>
    <property type="match status" value="1"/>
</dbReference>
<dbReference type="Pfam" id="PF01412">
    <property type="entry name" value="ArfGap"/>
    <property type="match status" value="1"/>
</dbReference>
<dbReference type="PANTHER" id="PTHR23180">
    <property type="entry name" value="CENTAURIN/ARF"/>
    <property type="match status" value="1"/>
</dbReference>
<feature type="domain" description="Arf-GAP" evidence="8">
    <location>
        <begin position="176"/>
        <end position="342"/>
    </location>
</feature>
<feature type="compositionally biased region" description="Polar residues" evidence="6">
    <location>
        <begin position="285"/>
        <end position="300"/>
    </location>
</feature>
<dbReference type="AlphaFoldDB" id="A0A8S1JDI4"/>
<keyword evidence="4" id="KW-0040">ANK repeat</keyword>
<reference evidence="9" key="1">
    <citation type="submission" date="2020-12" db="EMBL/GenBank/DDBJ databases">
        <authorList>
            <person name="Iha C."/>
        </authorList>
    </citation>
    <scope>NUCLEOTIDE SEQUENCE</scope>
</reference>
<dbReference type="InterPro" id="IPR002110">
    <property type="entry name" value="Ankyrin_rpt"/>
</dbReference>
<dbReference type="InterPro" id="IPR038508">
    <property type="entry name" value="ArfGAP_dom_sf"/>
</dbReference>
<name>A0A8S1JDI4_9CHLO</name>
<dbReference type="SUPFAM" id="SSF57863">
    <property type="entry name" value="ArfGap/RecO-like zinc finger"/>
    <property type="match status" value="1"/>
</dbReference>
<dbReference type="Gene3D" id="2.30.29.30">
    <property type="entry name" value="Pleckstrin-homology domain (PH domain)/Phosphotyrosine-binding domain (PTB)"/>
    <property type="match status" value="1"/>
</dbReference>
<dbReference type="PROSITE" id="PS50115">
    <property type="entry name" value="ARFGAP"/>
    <property type="match status" value="1"/>
</dbReference>
<dbReference type="InterPro" id="IPR045258">
    <property type="entry name" value="ACAP1/2/3-like"/>
</dbReference>
<dbReference type="PANTHER" id="PTHR23180:SF160">
    <property type="entry name" value="ADP-RIBOSYLATION FACTOR GTPASE-ACTIVATING PROTEIN EFFECTOR PROTEIN 1"/>
    <property type="match status" value="1"/>
</dbReference>
<dbReference type="SUPFAM" id="SSF50729">
    <property type="entry name" value="PH domain-like"/>
    <property type="match status" value="1"/>
</dbReference>
<dbReference type="OrthoDB" id="194358at2759"/>
<dbReference type="EMBL" id="CAJHUC010003085">
    <property type="protein sequence ID" value="CAD7705320.1"/>
    <property type="molecule type" value="Genomic_DNA"/>
</dbReference>
<dbReference type="Gene3D" id="1.25.40.20">
    <property type="entry name" value="Ankyrin repeat-containing domain"/>
    <property type="match status" value="1"/>
</dbReference>
<dbReference type="PRINTS" id="PR00405">
    <property type="entry name" value="REVINTRACTNG"/>
</dbReference>
<evidence type="ECO:0000256" key="5">
    <source>
        <dbReference type="PROSITE-ProRule" id="PRU00288"/>
    </source>
</evidence>
<dbReference type="InterPro" id="IPR001164">
    <property type="entry name" value="ArfGAP_dom"/>
</dbReference>
<evidence type="ECO:0000256" key="4">
    <source>
        <dbReference type="PROSITE-ProRule" id="PRU00023"/>
    </source>
</evidence>
<feature type="region of interest" description="Disordered" evidence="6">
    <location>
        <begin position="282"/>
        <end position="320"/>
    </location>
</feature>
<feature type="repeat" description="ANK" evidence="4">
    <location>
        <begin position="405"/>
        <end position="437"/>
    </location>
</feature>
<feature type="domain" description="PH" evidence="7">
    <location>
        <begin position="1"/>
        <end position="76"/>
    </location>
</feature>
<dbReference type="PROSITE" id="PS50088">
    <property type="entry name" value="ANK_REPEAT"/>
    <property type="match status" value="1"/>
</dbReference>
<dbReference type="GO" id="GO:0005096">
    <property type="term" value="F:GTPase activator activity"/>
    <property type="evidence" value="ECO:0007669"/>
    <property type="project" value="InterPro"/>
</dbReference>
<evidence type="ECO:0000256" key="1">
    <source>
        <dbReference type="ARBA" id="ARBA00022723"/>
    </source>
</evidence>
<evidence type="ECO:0000259" key="8">
    <source>
        <dbReference type="PROSITE" id="PS50115"/>
    </source>
</evidence>
<keyword evidence="10" id="KW-1185">Reference proteome</keyword>
<dbReference type="InterPro" id="IPR011993">
    <property type="entry name" value="PH-like_dom_sf"/>
</dbReference>
<dbReference type="CDD" id="cd08204">
    <property type="entry name" value="ArfGap"/>
    <property type="match status" value="1"/>
</dbReference>
<dbReference type="InterPro" id="IPR037278">
    <property type="entry name" value="ARFGAP/RecO"/>
</dbReference>
<dbReference type="GO" id="GO:0008270">
    <property type="term" value="F:zinc ion binding"/>
    <property type="evidence" value="ECO:0007669"/>
    <property type="project" value="UniProtKB-KW"/>
</dbReference>
<keyword evidence="3" id="KW-0862">Zinc</keyword>
<dbReference type="SMART" id="SM00248">
    <property type="entry name" value="ANK"/>
    <property type="match status" value="2"/>
</dbReference>
<protein>
    <submittedName>
        <fullName evidence="9">Uncharacterized protein</fullName>
    </submittedName>
</protein>
<evidence type="ECO:0000256" key="6">
    <source>
        <dbReference type="SAM" id="MobiDB-lite"/>
    </source>
</evidence>
<dbReference type="PROSITE" id="PS50003">
    <property type="entry name" value="PH_DOMAIN"/>
    <property type="match status" value="1"/>
</dbReference>
<keyword evidence="1" id="KW-0479">Metal-binding</keyword>
<gene>
    <name evidence="9" type="ORF">OSTQU699_LOCUS10675</name>
</gene>
<dbReference type="SUPFAM" id="SSF48403">
    <property type="entry name" value="Ankyrin repeat"/>
    <property type="match status" value="1"/>
</dbReference>
<organism evidence="9 10">
    <name type="scientific">Ostreobium quekettii</name>
    <dbReference type="NCBI Taxonomy" id="121088"/>
    <lineage>
        <taxon>Eukaryota</taxon>
        <taxon>Viridiplantae</taxon>
        <taxon>Chlorophyta</taxon>
        <taxon>core chlorophytes</taxon>
        <taxon>Ulvophyceae</taxon>
        <taxon>TCBD clade</taxon>
        <taxon>Bryopsidales</taxon>
        <taxon>Ostreobineae</taxon>
        <taxon>Ostreobiaceae</taxon>
        <taxon>Ostreobium</taxon>
    </lineage>
</organism>
<evidence type="ECO:0000313" key="10">
    <source>
        <dbReference type="Proteomes" id="UP000708148"/>
    </source>
</evidence>
<dbReference type="Pfam" id="PF12796">
    <property type="entry name" value="Ank_2"/>
    <property type="match status" value="1"/>
</dbReference>
<accession>A0A8S1JDI4</accession>
<evidence type="ECO:0000256" key="2">
    <source>
        <dbReference type="ARBA" id="ARBA00022771"/>
    </source>
</evidence>
<dbReference type="Proteomes" id="UP000708148">
    <property type="component" value="Unassembled WGS sequence"/>
</dbReference>